<dbReference type="PANTHER" id="PTHR35401">
    <property type="entry name" value="COPG FAMILY HELIX-TURN-HELIX PROTEIN-RELATED-RELATED"/>
    <property type="match status" value="1"/>
</dbReference>
<dbReference type="Pfam" id="PF08681">
    <property type="entry name" value="TacA1"/>
    <property type="match status" value="1"/>
</dbReference>
<name>C0QGW6_DESAH</name>
<dbReference type="PANTHER" id="PTHR35401:SF2">
    <property type="entry name" value="ABC-TYPE TRANSPORT SYSTEM"/>
    <property type="match status" value="1"/>
</dbReference>
<evidence type="ECO:0000256" key="2">
    <source>
        <dbReference type="ARBA" id="ARBA00049988"/>
    </source>
</evidence>
<evidence type="ECO:0008006" key="5">
    <source>
        <dbReference type="Google" id="ProtNLM"/>
    </source>
</evidence>
<reference evidence="3 4" key="1">
    <citation type="journal article" date="2009" name="Environ. Microbiol.">
        <title>Genome sequence of Desulfobacterium autotrophicum HRM2, a marine sulfate reducer oxidizing organic carbon completely to carbon dioxide.</title>
        <authorList>
            <person name="Strittmatter A.W."/>
            <person name="Liesegang H."/>
            <person name="Rabus R."/>
            <person name="Decker I."/>
            <person name="Amann J."/>
            <person name="Andres S."/>
            <person name="Henne A."/>
            <person name="Fricke W.F."/>
            <person name="Martinez-Arias R."/>
            <person name="Bartels D."/>
            <person name="Goesmann A."/>
            <person name="Krause L."/>
            <person name="Puehler A."/>
            <person name="Klenk H.P."/>
            <person name="Richter M."/>
            <person name="Schuler M."/>
            <person name="Gloeckner F.O."/>
            <person name="Meyerdierks A."/>
            <person name="Gottschalk G."/>
            <person name="Amann R."/>
        </authorList>
    </citation>
    <scope>NUCLEOTIDE SEQUENCE [LARGE SCALE GENOMIC DNA]</scope>
    <source>
        <strain evidence="4">ATCC 43914 / DSM 3382 / HRM2</strain>
    </source>
</reference>
<sequence>MKTQGIISMDAETQNKNERINLRVKSSAKRLIDLAAGFEGKTVSNFILTSALKHAEKTVQEHQTMTLNAENSRIFFDALDDPVCFNQKLTAAFEEYDKRVITK</sequence>
<evidence type="ECO:0000313" key="4">
    <source>
        <dbReference type="Proteomes" id="UP000000442"/>
    </source>
</evidence>
<dbReference type="Proteomes" id="UP000000442">
    <property type="component" value="Chromosome"/>
</dbReference>
<dbReference type="InterPro" id="IPR014795">
    <property type="entry name" value="TacA_1-like"/>
</dbReference>
<dbReference type="EMBL" id="CP001087">
    <property type="protein sequence ID" value="ACN15615.1"/>
    <property type="molecule type" value="Genomic_DNA"/>
</dbReference>
<dbReference type="KEGG" id="dat:HRM2_25210"/>
<dbReference type="Gene3D" id="1.20.5.780">
    <property type="entry name" value="Single helix bin"/>
    <property type="match status" value="1"/>
</dbReference>
<dbReference type="InterPro" id="IPR010985">
    <property type="entry name" value="Ribbon_hlx_hlx"/>
</dbReference>
<protein>
    <recommendedName>
        <fullName evidence="5">DUF1778 domain-containing protein</fullName>
    </recommendedName>
</protein>
<evidence type="ECO:0000256" key="1">
    <source>
        <dbReference type="ARBA" id="ARBA00022649"/>
    </source>
</evidence>
<comment type="similarity">
    <text evidence="2">Belongs to the TacA antitoxin family.</text>
</comment>
<dbReference type="HOGENOM" id="CLU_152494_3_4_7"/>
<accession>C0QGW6</accession>
<proteinExistence type="inferred from homology"/>
<evidence type="ECO:0000313" key="3">
    <source>
        <dbReference type="EMBL" id="ACN15615.1"/>
    </source>
</evidence>
<dbReference type="eggNOG" id="COG4453">
    <property type="taxonomic scope" value="Bacteria"/>
</dbReference>
<keyword evidence="4" id="KW-1185">Reference proteome</keyword>
<dbReference type="GO" id="GO:0006355">
    <property type="term" value="P:regulation of DNA-templated transcription"/>
    <property type="evidence" value="ECO:0007669"/>
    <property type="project" value="InterPro"/>
</dbReference>
<keyword evidence="1" id="KW-1277">Toxin-antitoxin system</keyword>
<dbReference type="STRING" id="177437.HRM2_25210"/>
<gene>
    <name evidence="3" type="ordered locus">HRM2_25210</name>
</gene>
<dbReference type="SUPFAM" id="SSF47598">
    <property type="entry name" value="Ribbon-helix-helix"/>
    <property type="match status" value="1"/>
</dbReference>
<organism evidence="3 4">
    <name type="scientific">Desulforapulum autotrophicum (strain ATCC 43914 / DSM 3382 / VKM B-1955 / HRM2)</name>
    <name type="common">Desulfobacterium autotrophicum</name>
    <dbReference type="NCBI Taxonomy" id="177437"/>
    <lineage>
        <taxon>Bacteria</taxon>
        <taxon>Pseudomonadati</taxon>
        <taxon>Thermodesulfobacteriota</taxon>
        <taxon>Desulfobacteria</taxon>
        <taxon>Desulfobacterales</taxon>
        <taxon>Desulfobacteraceae</taxon>
        <taxon>Desulforapulum</taxon>
    </lineage>
</organism>
<dbReference type="AlphaFoldDB" id="C0QGW6"/>